<keyword evidence="3" id="KW-0808">Transferase</keyword>
<dbReference type="GO" id="GO:0005737">
    <property type="term" value="C:cytoplasm"/>
    <property type="evidence" value="ECO:0007669"/>
    <property type="project" value="TreeGrafter"/>
</dbReference>
<accession>A0A6A6NNW8</accession>
<evidence type="ECO:0000256" key="7">
    <source>
        <dbReference type="ARBA" id="ARBA00047899"/>
    </source>
</evidence>
<dbReference type="PANTHER" id="PTHR47634:SF9">
    <property type="entry name" value="PROTEIN KINASE DOMAIN-CONTAINING PROTEIN-RELATED"/>
    <property type="match status" value="1"/>
</dbReference>
<evidence type="ECO:0000256" key="3">
    <source>
        <dbReference type="ARBA" id="ARBA00022679"/>
    </source>
</evidence>
<dbReference type="SUPFAM" id="SSF56112">
    <property type="entry name" value="Protein kinase-like (PK-like)"/>
    <property type="match status" value="1"/>
</dbReference>
<proteinExistence type="predicted"/>
<evidence type="ECO:0000256" key="5">
    <source>
        <dbReference type="ARBA" id="ARBA00022777"/>
    </source>
</evidence>
<keyword evidence="4" id="KW-0547">Nucleotide-binding</keyword>
<dbReference type="EMBL" id="MU001700">
    <property type="protein sequence ID" value="KAF2453084.1"/>
    <property type="molecule type" value="Genomic_DNA"/>
</dbReference>
<feature type="domain" description="Protein kinase" evidence="9">
    <location>
        <begin position="62"/>
        <end position="372"/>
    </location>
</feature>
<sequence>MPVFFRSFSRLSSSCFTARRFSSIIRTPGIDTVGAFEEETLPWYKPEQFYPVRIGETLNSTYKVLGKLGYGAYSTSWLCRNLKYATIKVFSGSSADPPDRNEDYVTIKVCTQEAARSARLRRELQFYKHVSTMDSKHIGTAFIRSLFEAFEISTPAGQHLCLVHPPMHMTIRELQYKNPSQRLNEPLIKWVLMNTFRALSFLHDEAHVVHTESRTRRPVATKVIDNARTIYGSRKLGLPKGIEWGQPVLCDFGEARIGDVHKSVDIWSVGVMLWDLFENQHLFNAQDEEKKSSATHHIAEMIAYLGMPPLEYTRRSDDMRHVFDDDDLLGRWKWTGKYDIPPISLEESERNLSDENKQRFLEFVRSMLRWLP</sequence>
<dbReference type="Proteomes" id="UP000799766">
    <property type="component" value="Unassembled WGS sequence"/>
</dbReference>
<comment type="catalytic activity">
    <reaction evidence="7">
        <text>L-threonyl-[protein] + ATP = O-phospho-L-threonyl-[protein] + ADP + H(+)</text>
        <dbReference type="Rhea" id="RHEA:46608"/>
        <dbReference type="Rhea" id="RHEA-COMP:11060"/>
        <dbReference type="Rhea" id="RHEA-COMP:11605"/>
        <dbReference type="ChEBI" id="CHEBI:15378"/>
        <dbReference type="ChEBI" id="CHEBI:30013"/>
        <dbReference type="ChEBI" id="CHEBI:30616"/>
        <dbReference type="ChEBI" id="CHEBI:61977"/>
        <dbReference type="ChEBI" id="CHEBI:456216"/>
        <dbReference type="EC" id="2.7.11.1"/>
    </reaction>
</comment>
<dbReference type="GO" id="GO:0000245">
    <property type="term" value="P:spliceosomal complex assembly"/>
    <property type="evidence" value="ECO:0007669"/>
    <property type="project" value="TreeGrafter"/>
</dbReference>
<evidence type="ECO:0000256" key="4">
    <source>
        <dbReference type="ARBA" id="ARBA00022741"/>
    </source>
</evidence>
<evidence type="ECO:0000313" key="11">
    <source>
        <dbReference type="Proteomes" id="UP000799766"/>
    </source>
</evidence>
<dbReference type="GO" id="GO:0005524">
    <property type="term" value="F:ATP binding"/>
    <property type="evidence" value="ECO:0007669"/>
    <property type="project" value="UniProtKB-KW"/>
</dbReference>
<evidence type="ECO:0000256" key="2">
    <source>
        <dbReference type="ARBA" id="ARBA00022527"/>
    </source>
</evidence>
<evidence type="ECO:0000256" key="1">
    <source>
        <dbReference type="ARBA" id="ARBA00012513"/>
    </source>
</evidence>
<evidence type="ECO:0000256" key="6">
    <source>
        <dbReference type="ARBA" id="ARBA00022840"/>
    </source>
</evidence>
<dbReference type="Gene3D" id="3.30.200.20">
    <property type="entry name" value="Phosphorylase Kinase, domain 1"/>
    <property type="match status" value="1"/>
</dbReference>
<evidence type="ECO:0000256" key="8">
    <source>
        <dbReference type="ARBA" id="ARBA00048679"/>
    </source>
</evidence>
<dbReference type="Gene3D" id="1.10.510.10">
    <property type="entry name" value="Transferase(Phosphotransferase) domain 1"/>
    <property type="match status" value="2"/>
</dbReference>
<dbReference type="InterPro" id="IPR051334">
    <property type="entry name" value="SRPK"/>
</dbReference>
<dbReference type="GO" id="GO:0004674">
    <property type="term" value="F:protein serine/threonine kinase activity"/>
    <property type="evidence" value="ECO:0007669"/>
    <property type="project" value="UniProtKB-KW"/>
</dbReference>
<protein>
    <recommendedName>
        <fullName evidence="1">non-specific serine/threonine protein kinase</fullName>
        <ecNumber evidence="1">2.7.11.1</ecNumber>
    </recommendedName>
</protein>
<keyword evidence="2" id="KW-0723">Serine/threonine-protein kinase</keyword>
<gene>
    <name evidence="10" type="ORF">BDY21DRAFT_424702</name>
</gene>
<reference evidence="10" key="1">
    <citation type="journal article" date="2020" name="Stud. Mycol.">
        <title>101 Dothideomycetes genomes: a test case for predicting lifestyles and emergence of pathogens.</title>
        <authorList>
            <person name="Haridas S."/>
            <person name="Albert R."/>
            <person name="Binder M."/>
            <person name="Bloem J."/>
            <person name="Labutti K."/>
            <person name="Salamov A."/>
            <person name="Andreopoulos B."/>
            <person name="Baker S."/>
            <person name="Barry K."/>
            <person name="Bills G."/>
            <person name="Bluhm B."/>
            <person name="Cannon C."/>
            <person name="Castanera R."/>
            <person name="Culley D."/>
            <person name="Daum C."/>
            <person name="Ezra D."/>
            <person name="Gonzalez J."/>
            <person name="Henrissat B."/>
            <person name="Kuo A."/>
            <person name="Liang C."/>
            <person name="Lipzen A."/>
            <person name="Lutzoni F."/>
            <person name="Magnuson J."/>
            <person name="Mondo S."/>
            <person name="Nolan M."/>
            <person name="Ohm R."/>
            <person name="Pangilinan J."/>
            <person name="Park H.-J."/>
            <person name="Ramirez L."/>
            <person name="Alfaro M."/>
            <person name="Sun H."/>
            <person name="Tritt A."/>
            <person name="Yoshinaga Y."/>
            <person name="Zwiers L.-H."/>
            <person name="Turgeon B."/>
            <person name="Goodwin S."/>
            <person name="Spatafora J."/>
            <person name="Crous P."/>
            <person name="Grigoriev I."/>
        </authorList>
    </citation>
    <scope>NUCLEOTIDE SEQUENCE</scope>
    <source>
        <strain evidence="10">ATCC 16933</strain>
    </source>
</reference>
<dbReference type="InterPro" id="IPR011009">
    <property type="entry name" value="Kinase-like_dom_sf"/>
</dbReference>
<dbReference type="OrthoDB" id="5979581at2759"/>
<dbReference type="AlphaFoldDB" id="A0A6A6NNW8"/>
<evidence type="ECO:0000259" key="9">
    <source>
        <dbReference type="PROSITE" id="PS50011"/>
    </source>
</evidence>
<dbReference type="SMART" id="SM00220">
    <property type="entry name" value="S_TKc"/>
    <property type="match status" value="1"/>
</dbReference>
<keyword evidence="6" id="KW-0067">ATP-binding</keyword>
<organism evidence="10 11">
    <name type="scientific">Lineolata rhizophorae</name>
    <dbReference type="NCBI Taxonomy" id="578093"/>
    <lineage>
        <taxon>Eukaryota</taxon>
        <taxon>Fungi</taxon>
        <taxon>Dikarya</taxon>
        <taxon>Ascomycota</taxon>
        <taxon>Pezizomycotina</taxon>
        <taxon>Dothideomycetes</taxon>
        <taxon>Dothideomycetes incertae sedis</taxon>
        <taxon>Lineolatales</taxon>
        <taxon>Lineolataceae</taxon>
        <taxon>Lineolata</taxon>
    </lineage>
</organism>
<dbReference type="EC" id="2.7.11.1" evidence="1"/>
<dbReference type="PANTHER" id="PTHR47634">
    <property type="entry name" value="PROTEIN KINASE DOMAIN-CONTAINING PROTEIN-RELATED"/>
    <property type="match status" value="1"/>
</dbReference>
<dbReference type="GO" id="GO:0005634">
    <property type="term" value="C:nucleus"/>
    <property type="evidence" value="ECO:0007669"/>
    <property type="project" value="TreeGrafter"/>
</dbReference>
<dbReference type="GO" id="GO:0050684">
    <property type="term" value="P:regulation of mRNA processing"/>
    <property type="evidence" value="ECO:0007669"/>
    <property type="project" value="TreeGrafter"/>
</dbReference>
<dbReference type="PROSITE" id="PS50011">
    <property type="entry name" value="PROTEIN_KINASE_DOM"/>
    <property type="match status" value="1"/>
</dbReference>
<keyword evidence="11" id="KW-1185">Reference proteome</keyword>
<evidence type="ECO:0000313" key="10">
    <source>
        <dbReference type="EMBL" id="KAF2453084.1"/>
    </source>
</evidence>
<name>A0A6A6NNW8_9PEZI</name>
<keyword evidence="5 10" id="KW-0418">Kinase</keyword>
<dbReference type="InterPro" id="IPR000719">
    <property type="entry name" value="Prot_kinase_dom"/>
</dbReference>
<comment type="catalytic activity">
    <reaction evidence="8">
        <text>L-seryl-[protein] + ATP = O-phospho-L-seryl-[protein] + ADP + H(+)</text>
        <dbReference type="Rhea" id="RHEA:17989"/>
        <dbReference type="Rhea" id="RHEA-COMP:9863"/>
        <dbReference type="Rhea" id="RHEA-COMP:11604"/>
        <dbReference type="ChEBI" id="CHEBI:15378"/>
        <dbReference type="ChEBI" id="CHEBI:29999"/>
        <dbReference type="ChEBI" id="CHEBI:30616"/>
        <dbReference type="ChEBI" id="CHEBI:83421"/>
        <dbReference type="ChEBI" id="CHEBI:456216"/>
        <dbReference type="EC" id="2.7.11.1"/>
    </reaction>
</comment>